<organism evidence="1 2">
    <name type="scientific">Burkholderia ubonensis</name>
    <dbReference type="NCBI Taxonomy" id="101571"/>
    <lineage>
        <taxon>Bacteria</taxon>
        <taxon>Pseudomonadati</taxon>
        <taxon>Pseudomonadota</taxon>
        <taxon>Betaproteobacteria</taxon>
        <taxon>Burkholderiales</taxon>
        <taxon>Burkholderiaceae</taxon>
        <taxon>Burkholderia</taxon>
        <taxon>Burkholderia cepacia complex</taxon>
    </lineage>
</organism>
<dbReference type="Proteomes" id="UP000060630">
    <property type="component" value="Unassembled WGS sequence"/>
</dbReference>
<evidence type="ECO:0000313" key="2">
    <source>
        <dbReference type="Proteomes" id="UP000060630"/>
    </source>
</evidence>
<dbReference type="RefSeq" id="WP_059655115.1">
    <property type="nucleotide sequence ID" value="NZ_LOXJ01000031.1"/>
</dbReference>
<dbReference type="AlphaFoldDB" id="A0A106PLS2"/>
<protein>
    <submittedName>
        <fullName evidence="1">Uncharacterized protein</fullName>
    </submittedName>
</protein>
<name>A0A106PLS2_9BURK</name>
<sequence length="227" mass="24169">MQREIIHMAIAAAKKGFTRDGLVTIEYEDVRNAASDIGLTLPSTPNELAREAVKLGGVRVANGHRNARFGFLPGVLERSTNGSPGVNHLGPIEARLIASETYPRGIDIQIADCSEDYEMSAADLRTVAMTVADPDGVRVSQGAVVSLNLVPDSAAAVALKEILPARHSISRLSSVTRTVGADRIALGVRFQDGSAADLSGGSLICRHLSDANHQFTFFFSDVNKDSE</sequence>
<reference evidence="1 2" key="1">
    <citation type="submission" date="2015-11" db="EMBL/GenBank/DDBJ databases">
        <title>Expanding the genomic diversity of Burkholderia species for the development of highly accurate diagnostics.</title>
        <authorList>
            <person name="Sahl J."/>
            <person name="Keim P."/>
            <person name="Wagner D."/>
        </authorList>
    </citation>
    <scope>NUCLEOTIDE SEQUENCE [LARGE SCALE GENOMIC DNA]</scope>
    <source>
        <strain evidence="1 2">MSMB2087WGS</strain>
    </source>
</reference>
<comment type="caution">
    <text evidence="1">The sequence shown here is derived from an EMBL/GenBank/DDBJ whole genome shotgun (WGS) entry which is preliminary data.</text>
</comment>
<accession>A0A106PLS2</accession>
<proteinExistence type="predicted"/>
<gene>
    <name evidence="1" type="ORF">WL29_08170</name>
</gene>
<evidence type="ECO:0000313" key="1">
    <source>
        <dbReference type="EMBL" id="KWA70495.1"/>
    </source>
</evidence>
<dbReference type="EMBL" id="LPHD01000214">
    <property type="protein sequence ID" value="KWA70495.1"/>
    <property type="molecule type" value="Genomic_DNA"/>
</dbReference>